<dbReference type="RefSeq" id="XP_039122294.1">
    <property type="nucleotide sequence ID" value="XM_039266360.1"/>
</dbReference>
<comment type="pathway">
    <text evidence="1">Protein modification; protein ubiquitination.</text>
</comment>
<dbReference type="InterPro" id="IPR044513">
    <property type="entry name" value="BT1/2/3/4/5"/>
</dbReference>
<dbReference type="FunFam" id="1.20.1020.10:FF:000004">
    <property type="entry name" value="BTB/POZ and TAZ domain-containing protein 2"/>
    <property type="match status" value="1"/>
</dbReference>
<dbReference type="GO" id="GO:0005516">
    <property type="term" value="F:calmodulin binding"/>
    <property type="evidence" value="ECO:0007669"/>
    <property type="project" value="UniProtKB-ARBA"/>
</dbReference>
<keyword evidence="2" id="KW-0479">Metal-binding</keyword>
<evidence type="ECO:0000256" key="3">
    <source>
        <dbReference type="ARBA" id="ARBA00022771"/>
    </source>
</evidence>
<reference evidence="8 9" key="1">
    <citation type="submission" date="2025-04" db="UniProtKB">
        <authorList>
            <consortium name="RefSeq"/>
        </authorList>
    </citation>
    <scope>IDENTIFICATION</scope>
</reference>
<dbReference type="AlphaFoldDB" id="A0AB40B6B8"/>
<dbReference type="Proteomes" id="UP001515500">
    <property type="component" value="Chromosome 4"/>
</dbReference>
<evidence type="ECO:0000313" key="7">
    <source>
        <dbReference type="Proteomes" id="UP001515500"/>
    </source>
</evidence>
<dbReference type="Gene3D" id="3.30.710.10">
    <property type="entry name" value="Potassium Channel Kv1.1, Chain A"/>
    <property type="match status" value="1"/>
</dbReference>
<evidence type="ECO:0000256" key="4">
    <source>
        <dbReference type="ARBA" id="ARBA00022786"/>
    </source>
</evidence>
<evidence type="ECO:0000313" key="8">
    <source>
        <dbReference type="RefSeq" id="XP_039122293.1"/>
    </source>
</evidence>
<dbReference type="InterPro" id="IPR011333">
    <property type="entry name" value="SKP1/BTB/POZ_sf"/>
</dbReference>
<dbReference type="GO" id="GO:0009725">
    <property type="term" value="P:response to hormone"/>
    <property type="evidence" value="ECO:0007669"/>
    <property type="project" value="UniProtKB-ARBA"/>
</dbReference>
<dbReference type="Gene3D" id="1.25.40.420">
    <property type="match status" value="1"/>
</dbReference>
<dbReference type="Pfam" id="PF02135">
    <property type="entry name" value="zf-TAZ"/>
    <property type="match status" value="1"/>
</dbReference>
<dbReference type="GO" id="GO:0009751">
    <property type="term" value="P:response to salicylic acid"/>
    <property type="evidence" value="ECO:0007669"/>
    <property type="project" value="UniProtKB-ARBA"/>
</dbReference>
<dbReference type="GO" id="GO:0006355">
    <property type="term" value="P:regulation of DNA-templated transcription"/>
    <property type="evidence" value="ECO:0007669"/>
    <property type="project" value="UniProtKB-ARBA"/>
</dbReference>
<keyword evidence="3" id="KW-0863">Zinc-finger</keyword>
<evidence type="ECO:0000259" key="6">
    <source>
        <dbReference type="PROSITE" id="PS50097"/>
    </source>
</evidence>
<dbReference type="PANTHER" id="PTHR46287">
    <property type="entry name" value="BTB/POZ AND TAZ DOMAIN-CONTAINING PROTEIN 3-RELATED"/>
    <property type="match status" value="1"/>
</dbReference>
<evidence type="ECO:0000256" key="5">
    <source>
        <dbReference type="ARBA" id="ARBA00022833"/>
    </source>
</evidence>
<dbReference type="RefSeq" id="XP_039122293.1">
    <property type="nucleotide sequence ID" value="XM_039266359.1"/>
</dbReference>
<accession>A0AB40B6B8</accession>
<dbReference type="InterPro" id="IPR000210">
    <property type="entry name" value="BTB/POZ_dom"/>
</dbReference>
<dbReference type="SUPFAM" id="SSF57933">
    <property type="entry name" value="TAZ domain"/>
    <property type="match status" value="1"/>
</dbReference>
<evidence type="ECO:0000256" key="2">
    <source>
        <dbReference type="ARBA" id="ARBA00022723"/>
    </source>
</evidence>
<dbReference type="GO" id="GO:0005634">
    <property type="term" value="C:nucleus"/>
    <property type="evidence" value="ECO:0007669"/>
    <property type="project" value="TreeGrafter"/>
</dbReference>
<feature type="domain" description="BTB" evidence="6">
    <location>
        <begin position="29"/>
        <end position="99"/>
    </location>
</feature>
<dbReference type="GO" id="GO:0008270">
    <property type="term" value="F:zinc ion binding"/>
    <property type="evidence" value="ECO:0007669"/>
    <property type="project" value="UniProtKB-KW"/>
</dbReference>
<keyword evidence="5" id="KW-0862">Zinc</keyword>
<evidence type="ECO:0000313" key="9">
    <source>
        <dbReference type="RefSeq" id="XP_039122294.1"/>
    </source>
</evidence>
<dbReference type="CDD" id="cd14733">
    <property type="entry name" value="BACK"/>
    <property type="match status" value="1"/>
</dbReference>
<dbReference type="FunFam" id="1.25.40.420:FF:000012">
    <property type="entry name" value="BTB/POZ and TAZ domain-containing protein 2"/>
    <property type="match status" value="1"/>
</dbReference>
<dbReference type="SMART" id="SM00225">
    <property type="entry name" value="BTB"/>
    <property type="match status" value="1"/>
</dbReference>
<dbReference type="Pfam" id="PF00651">
    <property type="entry name" value="BTB"/>
    <property type="match status" value="1"/>
</dbReference>
<evidence type="ECO:0000256" key="1">
    <source>
        <dbReference type="ARBA" id="ARBA00004906"/>
    </source>
</evidence>
<keyword evidence="7" id="KW-1185">Reference proteome</keyword>
<gene>
    <name evidence="8 9" type="primary">LOC120258896</name>
</gene>
<sequence>MKILPGTIAMPIHLVSKSEGEGDGEILGPDVKIVTSGRRSISVDSSILASVSPVLQSLLERPLKRGRSSAKVIPVLGVPCDAVLAFVRFLYSSRFSENEEEVDKYGMHLLVLSHVYQVGQLKRACEAGLAVRLTAETVVDVLQLARQCDAPWLYLRCMKFLAKDFSSVEQTEAWQFLQANDPWLELEILQFLQESDSRVKRRRRKREQEQVYIELSEAMECLQHICIEGCTDVGPCDGEPPSKSKGPCSKFNTCQGLQHLIKHFAVCDRKRTPGGCFRCKRMWQLFRLHSYTCDQPEPCKVPLCKQFKDGMQEVKVKGGEGKWEMLVRKVIAARVMTSLAKRHKHEPVHEY</sequence>
<dbReference type="GO" id="GO:0042542">
    <property type="term" value="P:response to hydrogen peroxide"/>
    <property type="evidence" value="ECO:0007669"/>
    <property type="project" value="UniProtKB-ARBA"/>
</dbReference>
<organism evidence="7 9">
    <name type="scientific">Dioscorea cayennensis subsp. rotundata</name>
    <name type="common">White Guinea yam</name>
    <name type="synonym">Dioscorea rotundata</name>
    <dbReference type="NCBI Taxonomy" id="55577"/>
    <lineage>
        <taxon>Eukaryota</taxon>
        <taxon>Viridiplantae</taxon>
        <taxon>Streptophyta</taxon>
        <taxon>Embryophyta</taxon>
        <taxon>Tracheophyta</taxon>
        <taxon>Spermatophyta</taxon>
        <taxon>Magnoliopsida</taxon>
        <taxon>Liliopsida</taxon>
        <taxon>Dioscoreales</taxon>
        <taxon>Dioscoreaceae</taxon>
        <taxon>Dioscorea</taxon>
    </lineage>
</organism>
<protein>
    <submittedName>
        <fullName evidence="8 9">BTB/POZ and TAZ domain-containing protein 1</fullName>
    </submittedName>
</protein>
<proteinExistence type="predicted"/>
<dbReference type="InterPro" id="IPR035898">
    <property type="entry name" value="TAZ_dom_sf"/>
</dbReference>
<dbReference type="Gene3D" id="1.20.1020.10">
    <property type="entry name" value="TAZ domain"/>
    <property type="match status" value="1"/>
</dbReference>
<dbReference type="PROSITE" id="PS50097">
    <property type="entry name" value="BTB"/>
    <property type="match status" value="1"/>
</dbReference>
<dbReference type="SMART" id="SM00551">
    <property type="entry name" value="ZnF_TAZ"/>
    <property type="match status" value="1"/>
</dbReference>
<dbReference type="InterPro" id="IPR000197">
    <property type="entry name" value="Znf_TAZ"/>
</dbReference>
<dbReference type="PANTHER" id="PTHR46287:SF4">
    <property type="entry name" value="BTB_POZ AND TAZ DOMAIN-CONTAINING PROTEIN 2"/>
    <property type="match status" value="1"/>
</dbReference>
<keyword evidence="4" id="KW-0833">Ubl conjugation pathway</keyword>
<dbReference type="SUPFAM" id="SSF54695">
    <property type="entry name" value="POZ domain"/>
    <property type="match status" value="1"/>
</dbReference>
<name>A0AB40B6B8_DIOCR</name>
<dbReference type="GeneID" id="120258896"/>